<evidence type="ECO:0008006" key="5">
    <source>
        <dbReference type="Google" id="ProtNLM"/>
    </source>
</evidence>
<sequence length="52" mass="5997">MGNREWGIMKAFPAYGPERLRRDPAPVSFRLNRFGDSRLLPDSPFSIPHSRP</sequence>
<name>A0AB38E1C7_XANCH</name>
<dbReference type="Proteomes" id="UP000234181">
    <property type="component" value="Unassembled WGS sequence"/>
</dbReference>
<evidence type="ECO:0000313" key="3">
    <source>
        <dbReference type="Proteomes" id="UP000234166"/>
    </source>
</evidence>
<organism evidence="2 3">
    <name type="scientific">Xanthomonas campestris pv. phaseoli</name>
    <dbReference type="NCBI Taxonomy" id="317013"/>
    <lineage>
        <taxon>Bacteria</taxon>
        <taxon>Pseudomonadati</taxon>
        <taxon>Pseudomonadota</taxon>
        <taxon>Gammaproteobacteria</taxon>
        <taxon>Lysobacterales</taxon>
        <taxon>Lysobacteraceae</taxon>
        <taxon>Xanthomonas</taxon>
    </lineage>
</organism>
<protein>
    <recommendedName>
        <fullName evidence="5">Transposase</fullName>
    </recommendedName>
</protein>
<proteinExistence type="predicted"/>
<dbReference type="Proteomes" id="UP000234166">
    <property type="component" value="Unassembled WGS sequence"/>
</dbReference>
<evidence type="ECO:0000313" key="1">
    <source>
        <dbReference type="EMBL" id="SON82688.1"/>
    </source>
</evidence>
<dbReference type="EMBL" id="OCYT01000103">
    <property type="protein sequence ID" value="SON82688.1"/>
    <property type="molecule type" value="Genomic_DNA"/>
</dbReference>
<dbReference type="EMBL" id="OCYS01000099">
    <property type="protein sequence ID" value="SON90055.1"/>
    <property type="molecule type" value="Genomic_DNA"/>
</dbReference>
<evidence type="ECO:0000313" key="4">
    <source>
        <dbReference type="Proteomes" id="UP000234181"/>
    </source>
</evidence>
<dbReference type="AlphaFoldDB" id="A0AB38E1C7"/>
<comment type="caution">
    <text evidence="2">The sequence shown here is derived from an EMBL/GenBank/DDBJ whole genome shotgun (WGS) entry which is preliminary data.</text>
</comment>
<reference evidence="3 4" key="1">
    <citation type="submission" date="2017-10" db="EMBL/GenBank/DDBJ databases">
        <authorList>
            <person name="Regsiter A."/>
            <person name="William W."/>
        </authorList>
    </citation>
    <scope>NUCLEOTIDE SEQUENCE [LARGE SCALE GENOMIC DNA]</scope>
    <source>
        <strain evidence="1 4">CFBP6984</strain>
        <strain evidence="2 3">CFBP7430</strain>
    </source>
</reference>
<keyword evidence="4" id="KW-1185">Reference proteome</keyword>
<accession>A0AB38E1C7</accession>
<evidence type="ECO:0000313" key="2">
    <source>
        <dbReference type="EMBL" id="SON90055.1"/>
    </source>
</evidence>
<gene>
    <name evidence="1" type="ORF">XAP6984_470008</name>
    <name evidence="2" type="ORF">XAP7430_440008</name>
</gene>